<dbReference type="InterPro" id="IPR022929">
    <property type="entry name" value="Put_MntP"/>
</dbReference>
<gene>
    <name evidence="8" type="primary">mntP</name>
    <name evidence="9" type="ORF">H8711_03335</name>
</gene>
<proteinExistence type="inferred from homology"/>
<dbReference type="EMBL" id="JACRST010000003">
    <property type="protein sequence ID" value="MBC8545972.1"/>
    <property type="molecule type" value="Genomic_DNA"/>
</dbReference>
<feature type="transmembrane region" description="Helical" evidence="8">
    <location>
        <begin position="6"/>
        <end position="27"/>
    </location>
</feature>
<keyword evidence="4 8" id="KW-1133">Transmembrane helix</keyword>
<keyword evidence="2 8" id="KW-1003">Cell membrane</keyword>
<evidence type="ECO:0000256" key="2">
    <source>
        <dbReference type="ARBA" id="ARBA00022475"/>
    </source>
</evidence>
<comment type="subcellular location">
    <subcellularLocation>
        <location evidence="8">Cell membrane</location>
        <topology evidence="8">Multi-pass membrane protein</topology>
    </subcellularLocation>
</comment>
<sequence>MGIGTLFLLAVGLSMDAFAVSITNGLCMKNITRAKALQIGLAFGLAQGIMPIIGYLAGQTFSRAISSLDHWVALILLGAIGGKMVVEAVKGMREPESCPVNGLLTTKMLILQAIATSIDALAVGVSLAVMSVNIWIASSFIACITFCFSIVGVYIGKKSGTFLKNKAELAGGVILVLIGVKIFAEHVFGL</sequence>
<evidence type="ECO:0000256" key="1">
    <source>
        <dbReference type="ARBA" id="ARBA00022448"/>
    </source>
</evidence>
<dbReference type="Proteomes" id="UP000653127">
    <property type="component" value="Unassembled WGS sequence"/>
</dbReference>
<dbReference type="PANTHER" id="PTHR35529:SF1">
    <property type="entry name" value="MANGANESE EFFLUX PUMP MNTP-RELATED"/>
    <property type="match status" value="1"/>
</dbReference>
<evidence type="ECO:0000313" key="10">
    <source>
        <dbReference type="Proteomes" id="UP000653127"/>
    </source>
</evidence>
<dbReference type="Pfam" id="PF02659">
    <property type="entry name" value="Mntp"/>
    <property type="match status" value="1"/>
</dbReference>
<comment type="function">
    <text evidence="8">Probably functions as a manganese efflux pump.</text>
</comment>
<dbReference type="InterPro" id="IPR003810">
    <property type="entry name" value="Mntp/YtaF"/>
</dbReference>
<evidence type="ECO:0000313" key="9">
    <source>
        <dbReference type="EMBL" id="MBC8545972.1"/>
    </source>
</evidence>
<keyword evidence="1 8" id="KW-0813">Transport</keyword>
<keyword evidence="5 8" id="KW-0406">Ion transport</keyword>
<dbReference type="RefSeq" id="WP_249282125.1">
    <property type="nucleotide sequence ID" value="NZ_JACRST010000003.1"/>
</dbReference>
<feature type="transmembrane region" description="Helical" evidence="8">
    <location>
        <begin position="134"/>
        <end position="155"/>
    </location>
</feature>
<evidence type="ECO:0000256" key="7">
    <source>
        <dbReference type="ARBA" id="ARBA00023211"/>
    </source>
</evidence>
<keyword evidence="10" id="KW-1185">Reference proteome</keyword>
<dbReference type="AlphaFoldDB" id="A0A926HZI7"/>
<evidence type="ECO:0000256" key="8">
    <source>
        <dbReference type="HAMAP-Rule" id="MF_01521"/>
    </source>
</evidence>
<evidence type="ECO:0000256" key="6">
    <source>
        <dbReference type="ARBA" id="ARBA00023136"/>
    </source>
</evidence>
<organism evidence="9 10">
    <name type="scientific">Ligaoa zhengdingensis</name>
    <dbReference type="NCBI Taxonomy" id="2763658"/>
    <lineage>
        <taxon>Bacteria</taxon>
        <taxon>Bacillati</taxon>
        <taxon>Bacillota</taxon>
        <taxon>Clostridia</taxon>
        <taxon>Eubacteriales</taxon>
        <taxon>Oscillospiraceae</taxon>
        <taxon>Ligaoa</taxon>
    </lineage>
</organism>
<comment type="caution">
    <text evidence="9">The sequence shown here is derived from an EMBL/GenBank/DDBJ whole genome shotgun (WGS) entry which is preliminary data.</text>
</comment>
<feature type="transmembrane region" description="Helical" evidence="8">
    <location>
        <begin position="167"/>
        <end position="184"/>
    </location>
</feature>
<protein>
    <recommendedName>
        <fullName evidence="8">Putative manganese efflux pump MntP</fullName>
    </recommendedName>
</protein>
<feature type="transmembrane region" description="Helical" evidence="8">
    <location>
        <begin position="70"/>
        <end position="89"/>
    </location>
</feature>
<evidence type="ECO:0000256" key="5">
    <source>
        <dbReference type="ARBA" id="ARBA00023065"/>
    </source>
</evidence>
<keyword evidence="3 8" id="KW-0812">Transmembrane</keyword>
<reference evidence="9" key="1">
    <citation type="submission" date="2020-08" db="EMBL/GenBank/DDBJ databases">
        <title>Genome public.</title>
        <authorList>
            <person name="Liu C."/>
            <person name="Sun Q."/>
        </authorList>
    </citation>
    <scope>NUCLEOTIDE SEQUENCE</scope>
    <source>
        <strain evidence="9">NSJ-31</strain>
    </source>
</reference>
<dbReference type="GO" id="GO:0005886">
    <property type="term" value="C:plasma membrane"/>
    <property type="evidence" value="ECO:0007669"/>
    <property type="project" value="UniProtKB-SubCell"/>
</dbReference>
<dbReference type="GO" id="GO:0005384">
    <property type="term" value="F:manganese ion transmembrane transporter activity"/>
    <property type="evidence" value="ECO:0007669"/>
    <property type="project" value="UniProtKB-UniRule"/>
</dbReference>
<feature type="transmembrane region" description="Helical" evidence="8">
    <location>
        <begin position="109"/>
        <end position="128"/>
    </location>
</feature>
<dbReference type="HAMAP" id="MF_01521">
    <property type="entry name" value="MntP_pump"/>
    <property type="match status" value="1"/>
</dbReference>
<name>A0A926HZI7_9FIRM</name>
<accession>A0A926HZI7</accession>
<keyword evidence="6 8" id="KW-0472">Membrane</keyword>
<feature type="transmembrane region" description="Helical" evidence="8">
    <location>
        <begin position="39"/>
        <end position="58"/>
    </location>
</feature>
<comment type="similarity">
    <text evidence="8">Belongs to the MntP (TC 9.B.29) family.</text>
</comment>
<keyword evidence="7 8" id="KW-0464">Manganese</keyword>
<dbReference type="PANTHER" id="PTHR35529">
    <property type="entry name" value="MANGANESE EFFLUX PUMP MNTP-RELATED"/>
    <property type="match status" value="1"/>
</dbReference>
<evidence type="ECO:0000256" key="4">
    <source>
        <dbReference type="ARBA" id="ARBA00022989"/>
    </source>
</evidence>
<evidence type="ECO:0000256" key="3">
    <source>
        <dbReference type="ARBA" id="ARBA00022692"/>
    </source>
</evidence>